<dbReference type="SMART" id="SM00448">
    <property type="entry name" value="REC"/>
    <property type="match status" value="1"/>
</dbReference>
<dbReference type="SUPFAM" id="SSF52172">
    <property type="entry name" value="CheY-like"/>
    <property type="match status" value="1"/>
</dbReference>
<protein>
    <recommendedName>
        <fullName evidence="2">histidine kinase</fullName>
        <ecNumber evidence="2">2.7.13.3</ecNumber>
    </recommendedName>
</protein>
<evidence type="ECO:0000256" key="4">
    <source>
        <dbReference type="ARBA" id="ARBA00022679"/>
    </source>
</evidence>
<dbReference type="Pfam" id="PF13185">
    <property type="entry name" value="GAF_2"/>
    <property type="match status" value="1"/>
</dbReference>
<keyword evidence="3 6" id="KW-0597">Phosphoprotein</keyword>
<dbReference type="Proteomes" id="UP001226867">
    <property type="component" value="Unassembled WGS sequence"/>
</dbReference>
<evidence type="ECO:0000256" key="6">
    <source>
        <dbReference type="PROSITE-ProRule" id="PRU00169"/>
    </source>
</evidence>
<keyword evidence="7" id="KW-0472">Membrane</keyword>
<evidence type="ECO:0000259" key="8">
    <source>
        <dbReference type="PROSITE" id="PS50109"/>
    </source>
</evidence>
<dbReference type="Pfam" id="PF00512">
    <property type="entry name" value="HisKA"/>
    <property type="match status" value="1"/>
</dbReference>
<evidence type="ECO:0000256" key="5">
    <source>
        <dbReference type="ARBA" id="ARBA00022777"/>
    </source>
</evidence>
<feature type="transmembrane region" description="Helical" evidence="7">
    <location>
        <begin position="12"/>
        <end position="33"/>
    </location>
</feature>
<feature type="transmembrane region" description="Helical" evidence="7">
    <location>
        <begin position="281"/>
        <end position="301"/>
    </location>
</feature>
<dbReference type="Gene3D" id="3.30.565.10">
    <property type="entry name" value="Histidine kinase-like ATPase, C-terminal domain"/>
    <property type="match status" value="1"/>
</dbReference>
<keyword evidence="5" id="KW-0418">Kinase</keyword>
<dbReference type="Gene3D" id="3.40.50.2300">
    <property type="match status" value="1"/>
</dbReference>
<dbReference type="PANTHER" id="PTHR43547">
    <property type="entry name" value="TWO-COMPONENT HISTIDINE KINASE"/>
    <property type="match status" value="1"/>
</dbReference>
<dbReference type="SMART" id="SM00387">
    <property type="entry name" value="HATPase_c"/>
    <property type="match status" value="1"/>
</dbReference>
<feature type="domain" description="Histidine kinase" evidence="8">
    <location>
        <begin position="571"/>
        <end position="787"/>
    </location>
</feature>
<evidence type="ECO:0000256" key="3">
    <source>
        <dbReference type="ARBA" id="ARBA00022553"/>
    </source>
</evidence>
<dbReference type="Gene3D" id="3.30.450.40">
    <property type="match status" value="1"/>
</dbReference>
<evidence type="ECO:0000259" key="9">
    <source>
        <dbReference type="PROSITE" id="PS50110"/>
    </source>
</evidence>
<evidence type="ECO:0000313" key="11">
    <source>
        <dbReference type="Proteomes" id="UP001226867"/>
    </source>
</evidence>
<evidence type="ECO:0000256" key="1">
    <source>
        <dbReference type="ARBA" id="ARBA00000085"/>
    </source>
</evidence>
<dbReference type="CDD" id="cd00082">
    <property type="entry name" value="HisKA"/>
    <property type="match status" value="1"/>
</dbReference>
<organism evidence="10 11">
    <name type="scientific">Variovorax ginsengisoli</name>
    <dbReference type="NCBI Taxonomy" id="363844"/>
    <lineage>
        <taxon>Bacteria</taxon>
        <taxon>Pseudomonadati</taxon>
        <taxon>Pseudomonadota</taxon>
        <taxon>Betaproteobacteria</taxon>
        <taxon>Burkholderiales</taxon>
        <taxon>Comamonadaceae</taxon>
        <taxon>Variovorax</taxon>
    </lineage>
</organism>
<dbReference type="InterPro" id="IPR036890">
    <property type="entry name" value="HATPase_C_sf"/>
</dbReference>
<comment type="catalytic activity">
    <reaction evidence="1">
        <text>ATP + protein L-histidine = ADP + protein N-phospho-L-histidine.</text>
        <dbReference type="EC" id="2.7.13.3"/>
    </reaction>
</comment>
<dbReference type="InterPro" id="IPR003018">
    <property type="entry name" value="GAF"/>
</dbReference>
<keyword evidence="11" id="KW-1185">Reference proteome</keyword>
<name>A0ABT9S3V3_9BURK</name>
<dbReference type="InterPro" id="IPR005467">
    <property type="entry name" value="His_kinase_dom"/>
</dbReference>
<dbReference type="PROSITE" id="PS50109">
    <property type="entry name" value="HIS_KIN"/>
    <property type="match status" value="1"/>
</dbReference>
<dbReference type="EMBL" id="JAUSRO010000004">
    <property type="protein sequence ID" value="MDP9899023.1"/>
    <property type="molecule type" value="Genomic_DNA"/>
</dbReference>
<dbReference type="Gene3D" id="1.10.287.130">
    <property type="match status" value="1"/>
</dbReference>
<evidence type="ECO:0000313" key="10">
    <source>
        <dbReference type="EMBL" id="MDP9899023.1"/>
    </source>
</evidence>
<evidence type="ECO:0000256" key="2">
    <source>
        <dbReference type="ARBA" id="ARBA00012438"/>
    </source>
</evidence>
<dbReference type="SMART" id="SM00388">
    <property type="entry name" value="HisKA"/>
    <property type="match status" value="1"/>
</dbReference>
<dbReference type="InterPro" id="IPR036097">
    <property type="entry name" value="HisK_dim/P_sf"/>
</dbReference>
<dbReference type="PROSITE" id="PS50110">
    <property type="entry name" value="RESPONSE_REGULATORY"/>
    <property type="match status" value="1"/>
</dbReference>
<dbReference type="InterPro" id="IPR011006">
    <property type="entry name" value="CheY-like_superfamily"/>
</dbReference>
<proteinExistence type="predicted"/>
<sequence>MRAFNFSSRVLLVALAGIVPFAVLSGVALYGLIAEQRAQSLASTLGVARTVATAIDGELRMTVSSLQAITLASPASGESLASLANTHALASAMRASQPNWRNILMAAPDGSGIFSTERPFGVPIERAVDMDSLALTVRTGQPVVGSLTLRPGGRLSFPVRVPILRDGSVRRVLTAVVAPEAISAVLARQQIPEGWTVSVFDSMRTGVARSRNETNFRGQPPSAAVSALIDTMSSREDLLSSAENPDGVQVQTALVRMTSAPWVVVIGGATSTANATLVRTLLLSGAGLVLSLFLSGFAAWWTSRTITRPIRQLRDSAAALGRGAVVTVQRSGIVEIDAVASALGLAGIERTRREAERDDLLLAERQARSDAQAAERRIGYLMHASSMLSKSLEESSTLHAIADVLVPEFADACRIDLLDENDELQRKLTRHFNPRRSAEIQHEVNSRHKAPPDVPGFFPHAVATGEVFLQNFSKADLSDIEDATFRDFARAMRMTALCVVPLVARGRTIGAMAVIQAESKRRFTADDRILIGEIAQRVALALDNVRLFAQARSAQQQAELASQSKDEFLAMLGHELRNPLAPIALALEVITRRGDAAFPRERQIIERQVGHLTHIVDDLLDVARVLSGKFVLKMEPVDMREVVSRALELTRLTLQSRARKPVLSLPSSPVMVQGDEVRLAQIVSALLDNAAKFTEPWQAITVKLEVHAHEAELVVADTGIGIAHDLLAHVFDRFVQGEQHLQRAGGGLGLGLSIAQSLVQLHGGSIRAESAGPGEGAVFTVRIPLANTEVRKALPAAPTPGPVPSTAPLTAPLRLLLVDDNKDLVALLGDWFRLEGHAVRTAHSAEEALALLYQAPADAAIFDIGLPGISGYELARRMRANERWRSMVLIALTGYGQETDRQEALAAGFDAHFPKPAAVEAMAAELQRLVNRTTT</sequence>
<feature type="domain" description="Response regulatory" evidence="9">
    <location>
        <begin position="814"/>
        <end position="930"/>
    </location>
</feature>
<dbReference type="RefSeq" id="WP_307688850.1">
    <property type="nucleotide sequence ID" value="NZ_JAUSRO010000004.1"/>
</dbReference>
<dbReference type="SUPFAM" id="SSF55781">
    <property type="entry name" value="GAF domain-like"/>
    <property type="match status" value="1"/>
</dbReference>
<comment type="caution">
    <text evidence="10">The sequence shown here is derived from an EMBL/GenBank/DDBJ whole genome shotgun (WGS) entry which is preliminary data.</text>
</comment>
<dbReference type="SMART" id="SM00065">
    <property type="entry name" value="GAF"/>
    <property type="match status" value="1"/>
</dbReference>
<keyword evidence="7" id="KW-1133">Transmembrane helix</keyword>
<dbReference type="SUPFAM" id="SSF55874">
    <property type="entry name" value="ATPase domain of HSP90 chaperone/DNA topoisomerase II/histidine kinase"/>
    <property type="match status" value="1"/>
</dbReference>
<dbReference type="Pfam" id="PF02518">
    <property type="entry name" value="HATPase_c"/>
    <property type="match status" value="1"/>
</dbReference>
<dbReference type="InterPro" id="IPR029016">
    <property type="entry name" value="GAF-like_dom_sf"/>
</dbReference>
<dbReference type="InterPro" id="IPR001789">
    <property type="entry name" value="Sig_transdc_resp-reg_receiver"/>
</dbReference>
<dbReference type="InterPro" id="IPR003661">
    <property type="entry name" value="HisK_dim/P_dom"/>
</dbReference>
<keyword evidence="4" id="KW-0808">Transferase</keyword>
<dbReference type="InterPro" id="IPR003594">
    <property type="entry name" value="HATPase_dom"/>
</dbReference>
<dbReference type="PANTHER" id="PTHR43547:SF2">
    <property type="entry name" value="HYBRID SIGNAL TRANSDUCTION HISTIDINE KINASE C"/>
    <property type="match status" value="1"/>
</dbReference>
<reference evidence="10 11" key="1">
    <citation type="submission" date="2023-07" db="EMBL/GenBank/DDBJ databases">
        <title>Sorghum-associated microbial communities from plants grown in Nebraska, USA.</title>
        <authorList>
            <person name="Schachtman D."/>
        </authorList>
    </citation>
    <scope>NUCLEOTIDE SEQUENCE [LARGE SCALE GENOMIC DNA]</scope>
    <source>
        <strain evidence="10 11">DS1607</strain>
    </source>
</reference>
<evidence type="ECO:0000256" key="7">
    <source>
        <dbReference type="SAM" id="Phobius"/>
    </source>
</evidence>
<dbReference type="PRINTS" id="PR00344">
    <property type="entry name" value="BCTRLSENSOR"/>
</dbReference>
<gene>
    <name evidence="10" type="ORF">J2W36_001268</name>
</gene>
<feature type="modified residue" description="4-aspartylphosphate" evidence="6">
    <location>
        <position position="863"/>
    </location>
</feature>
<dbReference type="CDD" id="cd18774">
    <property type="entry name" value="PDC2_HK_sensor"/>
    <property type="match status" value="1"/>
</dbReference>
<dbReference type="Pfam" id="PF00072">
    <property type="entry name" value="Response_reg"/>
    <property type="match status" value="1"/>
</dbReference>
<dbReference type="Gene3D" id="6.10.340.10">
    <property type="match status" value="1"/>
</dbReference>
<dbReference type="SUPFAM" id="SSF47384">
    <property type="entry name" value="Homodimeric domain of signal transducing histidine kinase"/>
    <property type="match status" value="1"/>
</dbReference>
<accession>A0ABT9S3V3</accession>
<keyword evidence="7" id="KW-0812">Transmembrane</keyword>
<dbReference type="EC" id="2.7.13.3" evidence="2"/>
<dbReference type="InterPro" id="IPR004358">
    <property type="entry name" value="Sig_transdc_His_kin-like_C"/>
</dbReference>